<name>A0A0F8ZXG8_9ZZZZ</name>
<dbReference type="EMBL" id="LAZR01060940">
    <property type="protein sequence ID" value="KKK64621.1"/>
    <property type="molecule type" value="Genomic_DNA"/>
</dbReference>
<dbReference type="AlphaFoldDB" id="A0A0F8ZXG8"/>
<proteinExistence type="predicted"/>
<sequence>MSCEKDKLVIEWEKGAMSGHEYIDDGKNRITVWLNVKWGWRIDDIRNWINAKEASPGEYVSGQEEAKECALEYCKLHKLMMFAEKQ</sequence>
<accession>A0A0F8ZXG8</accession>
<comment type="caution">
    <text evidence="1">The sequence shown here is derived from an EMBL/GenBank/DDBJ whole genome shotgun (WGS) entry which is preliminary data.</text>
</comment>
<organism evidence="1">
    <name type="scientific">marine sediment metagenome</name>
    <dbReference type="NCBI Taxonomy" id="412755"/>
    <lineage>
        <taxon>unclassified sequences</taxon>
        <taxon>metagenomes</taxon>
        <taxon>ecological metagenomes</taxon>
    </lineage>
</organism>
<protein>
    <submittedName>
        <fullName evidence="1">Uncharacterized protein</fullName>
    </submittedName>
</protein>
<reference evidence="1" key="1">
    <citation type="journal article" date="2015" name="Nature">
        <title>Complex archaea that bridge the gap between prokaryotes and eukaryotes.</title>
        <authorList>
            <person name="Spang A."/>
            <person name="Saw J.H."/>
            <person name="Jorgensen S.L."/>
            <person name="Zaremba-Niedzwiedzka K."/>
            <person name="Martijn J."/>
            <person name="Lind A.E."/>
            <person name="van Eijk R."/>
            <person name="Schleper C."/>
            <person name="Guy L."/>
            <person name="Ettema T.J."/>
        </authorList>
    </citation>
    <scope>NUCLEOTIDE SEQUENCE</scope>
</reference>
<evidence type="ECO:0000313" key="1">
    <source>
        <dbReference type="EMBL" id="KKK64621.1"/>
    </source>
</evidence>
<gene>
    <name evidence="1" type="ORF">LCGC14_2982350</name>
</gene>